<dbReference type="AlphaFoldDB" id="A0A269Y3J1"/>
<organism evidence="3 4">
    <name type="scientific">Lentilactobacillus parakefiri</name>
    <dbReference type="NCBI Taxonomy" id="152332"/>
    <lineage>
        <taxon>Bacteria</taxon>
        <taxon>Bacillati</taxon>
        <taxon>Bacillota</taxon>
        <taxon>Bacilli</taxon>
        <taxon>Lactobacillales</taxon>
        <taxon>Lactobacillaceae</taxon>
        <taxon>Lentilactobacillus</taxon>
    </lineage>
</organism>
<dbReference type="RefSeq" id="WP_095354956.1">
    <property type="nucleotide sequence ID" value="NZ_NCXI01000065.1"/>
</dbReference>
<name>A0A269Y3J1_9LACO</name>
<evidence type="ECO:0000313" key="4">
    <source>
        <dbReference type="Proteomes" id="UP000216802"/>
    </source>
</evidence>
<dbReference type="InterPro" id="IPR053955">
    <property type="entry name" value="Csm6_CARF"/>
</dbReference>
<comment type="caution">
    <text evidence="3">The sequence shown here is derived from an EMBL/GenBank/DDBJ whole genome shotgun (WGS) entry which is preliminary data.</text>
</comment>
<dbReference type="NCBIfam" id="TIGR02672">
    <property type="entry name" value="cas_csm6"/>
    <property type="match status" value="1"/>
</dbReference>
<reference evidence="3 4" key="1">
    <citation type="submission" date="2017-04" db="EMBL/GenBank/DDBJ databases">
        <title>Kefir bacterial isolates.</title>
        <authorList>
            <person name="Kim Y."/>
            <person name="Blasche S."/>
            <person name="Patil K.R."/>
        </authorList>
    </citation>
    <scope>NUCLEOTIDE SEQUENCE [LARGE SCALE GENOMIC DNA]</scope>
    <source>
        <strain evidence="3 4">OG2</strain>
    </source>
</reference>
<dbReference type="Pfam" id="PF22208">
    <property type="entry name" value="Cas_Csm6_CARF"/>
    <property type="match status" value="1"/>
</dbReference>
<dbReference type="Gene3D" id="3.40.50.10770">
    <property type="entry name" value="Hypothetical protein VC1899 like domain (Restriction endonuclease-like)"/>
    <property type="match status" value="1"/>
</dbReference>
<feature type="domain" description="Csm6 CARF" evidence="2">
    <location>
        <begin position="64"/>
        <end position="165"/>
    </location>
</feature>
<evidence type="ECO:0008006" key="5">
    <source>
        <dbReference type="Google" id="ProtNLM"/>
    </source>
</evidence>
<dbReference type="Pfam" id="PF09659">
    <property type="entry name" value="Cas_Csm6_HEPN"/>
    <property type="match status" value="1"/>
</dbReference>
<proteinExistence type="predicted"/>
<feature type="domain" description="Csm6 HEPN" evidence="1">
    <location>
        <begin position="248"/>
        <end position="408"/>
    </location>
</feature>
<dbReference type="InterPro" id="IPR013489">
    <property type="entry name" value="CRISPR-assoc_prot_Csm6"/>
</dbReference>
<dbReference type="Proteomes" id="UP000216802">
    <property type="component" value="Unassembled WGS sequence"/>
</dbReference>
<accession>A0A269Y3J1</accession>
<protein>
    <recommendedName>
        <fullName evidence="5">CRISPR-associated protein</fullName>
    </recommendedName>
</protein>
<dbReference type="InterPro" id="IPR053941">
    <property type="entry name" value="Csm6_HEPN"/>
</dbReference>
<dbReference type="EMBL" id="NCXI01000065">
    <property type="protein sequence ID" value="PAK80127.1"/>
    <property type="molecule type" value="Genomic_DNA"/>
</dbReference>
<evidence type="ECO:0000259" key="1">
    <source>
        <dbReference type="Pfam" id="PF09659"/>
    </source>
</evidence>
<sequence>MATLISFVGDSDPLRNDYDGPLLHLARCLKPQKIVLIHSQRSVQQNDRVCEALRSIAGYDPEIEINKEIISNDDVFVFDKMFDILYRIIKNYRENEDIVLNLTSGTPQMISAMFSVNRLSDLNVHAYQVATPVHSSNEGIEHDNQKDFKKLLHQDADNALHFKKRIIEDHGEKFQNILARRSVKELISCNDYRAAYQLILKYRPLGKSSQKKLNNSLTNLSDAIRYQNFIKEVTEADLPDNVKVLLNAYLIIAMQTRRELTSEVLIRVKNFAEACAKYYIEQKHSGLIILKKNLPYLNEKNCPDGLIDFINQDSNQTKKFFEFNDYLSLPLYVKIISFYNADDEVLLSLNEINKVNGTRNQVAHGLKPISKKAVKINLLSQSCFRLLKLIFGVETKWINFFDRKNEELVKSLL</sequence>
<evidence type="ECO:0000259" key="2">
    <source>
        <dbReference type="Pfam" id="PF22208"/>
    </source>
</evidence>
<evidence type="ECO:0000313" key="3">
    <source>
        <dbReference type="EMBL" id="PAK80127.1"/>
    </source>
</evidence>
<gene>
    <name evidence="3" type="ORF">B8W98_08610</name>
</gene>